<dbReference type="EMBL" id="CAAALY010034450">
    <property type="protein sequence ID" value="VEL17844.1"/>
    <property type="molecule type" value="Genomic_DNA"/>
</dbReference>
<proteinExistence type="predicted"/>
<comment type="caution">
    <text evidence="2">The sequence shown here is derived from an EMBL/GenBank/DDBJ whole genome shotgun (WGS) entry which is preliminary data.</text>
</comment>
<dbReference type="Gene3D" id="2.30.30.40">
    <property type="entry name" value="SH3 Domains"/>
    <property type="match status" value="1"/>
</dbReference>
<evidence type="ECO:0000313" key="3">
    <source>
        <dbReference type="Proteomes" id="UP000784294"/>
    </source>
</evidence>
<feature type="region of interest" description="Disordered" evidence="1">
    <location>
        <begin position="64"/>
        <end position="83"/>
    </location>
</feature>
<name>A0A3S5A295_9PLAT</name>
<dbReference type="Proteomes" id="UP000784294">
    <property type="component" value="Unassembled WGS sequence"/>
</dbReference>
<dbReference type="PANTHER" id="PTHR11824">
    <property type="entry name" value="VOLTAGE-DEPENDENT CALCIUM CHANNEL BETA SUBUNIT"/>
    <property type="match status" value="1"/>
</dbReference>
<keyword evidence="3" id="KW-1185">Reference proteome</keyword>
<sequence length="83" mass="9204">MHNHFQVKDFLHIKEKFNNEWWIGRLVKEGGEVGFIPSPAKLEALRTLSGNKLASKCSTANLEGGGLRTANSRASTPPGRRPF</sequence>
<dbReference type="SUPFAM" id="SSF50044">
    <property type="entry name" value="SH3-domain"/>
    <property type="match status" value="1"/>
</dbReference>
<evidence type="ECO:0000313" key="2">
    <source>
        <dbReference type="EMBL" id="VEL17844.1"/>
    </source>
</evidence>
<accession>A0A3S5A295</accession>
<evidence type="ECO:0000256" key="1">
    <source>
        <dbReference type="SAM" id="MobiDB-lite"/>
    </source>
</evidence>
<dbReference type="AlphaFoldDB" id="A0A3S5A295"/>
<organism evidence="2 3">
    <name type="scientific">Protopolystoma xenopodis</name>
    <dbReference type="NCBI Taxonomy" id="117903"/>
    <lineage>
        <taxon>Eukaryota</taxon>
        <taxon>Metazoa</taxon>
        <taxon>Spiralia</taxon>
        <taxon>Lophotrochozoa</taxon>
        <taxon>Platyhelminthes</taxon>
        <taxon>Monogenea</taxon>
        <taxon>Polyopisthocotylea</taxon>
        <taxon>Polystomatidea</taxon>
        <taxon>Polystomatidae</taxon>
        <taxon>Protopolystoma</taxon>
    </lineage>
</organism>
<dbReference type="OrthoDB" id="5962384at2759"/>
<dbReference type="InterPro" id="IPR036028">
    <property type="entry name" value="SH3-like_dom_sf"/>
</dbReference>
<gene>
    <name evidence="2" type="ORF">PXEA_LOCUS11284</name>
</gene>
<protein>
    <recommendedName>
        <fullName evidence="4">SH3 domain-containing protein</fullName>
    </recommendedName>
</protein>
<reference evidence="2" key="1">
    <citation type="submission" date="2018-11" db="EMBL/GenBank/DDBJ databases">
        <authorList>
            <consortium name="Pathogen Informatics"/>
        </authorList>
    </citation>
    <scope>NUCLEOTIDE SEQUENCE</scope>
</reference>
<evidence type="ECO:0008006" key="4">
    <source>
        <dbReference type="Google" id="ProtNLM"/>
    </source>
</evidence>